<dbReference type="NCBIfam" id="TIGR02074">
    <property type="entry name" value="PBP_1a_fam"/>
    <property type="match status" value="1"/>
</dbReference>
<keyword evidence="14 27" id="KW-0812">Transmembrane</keyword>
<comment type="caution">
    <text evidence="31">The sequence shown here is derived from an EMBL/GenBank/DDBJ whole genome shotgun (WGS) entry which is preliminary data.</text>
</comment>
<feature type="domain" description="Glycosyl transferase family 51" evidence="29">
    <location>
        <begin position="54"/>
        <end position="229"/>
    </location>
</feature>
<keyword evidence="17" id="KW-0735">Signal-anchor</keyword>
<dbReference type="EC" id="2.4.99.28" evidence="25"/>
<evidence type="ECO:0000256" key="25">
    <source>
        <dbReference type="ARBA" id="ARBA00044770"/>
    </source>
</evidence>
<evidence type="ECO:0000256" key="15">
    <source>
        <dbReference type="ARBA" id="ARBA00022801"/>
    </source>
</evidence>
<dbReference type="Pfam" id="PF00912">
    <property type="entry name" value="Transgly"/>
    <property type="match status" value="1"/>
</dbReference>
<dbReference type="PANTHER" id="PTHR32282:SF27">
    <property type="entry name" value="PENICILLIN-BINDING PROTEIN 1A"/>
    <property type="match status" value="1"/>
</dbReference>
<comment type="catalytic activity">
    <reaction evidence="26">
        <text>[GlcNAc-(1-&gt;4)-Mur2Ac(oyl-L-Ala-gamma-D-Glu-L-Lys-D-Ala-D-Ala)](n)-di-trans,octa-cis-undecaprenyl diphosphate + beta-D-GlcNAc-(1-&gt;4)-Mur2Ac(oyl-L-Ala-gamma-D-Glu-L-Lys-D-Ala-D-Ala)-di-trans,octa-cis-undecaprenyl diphosphate = [GlcNAc-(1-&gt;4)-Mur2Ac(oyl-L-Ala-gamma-D-Glu-L-Lys-D-Ala-D-Ala)](n+1)-di-trans,octa-cis-undecaprenyl diphosphate + di-trans,octa-cis-undecaprenyl diphosphate + H(+)</text>
        <dbReference type="Rhea" id="RHEA:23708"/>
        <dbReference type="Rhea" id="RHEA-COMP:9602"/>
        <dbReference type="Rhea" id="RHEA-COMP:9603"/>
        <dbReference type="ChEBI" id="CHEBI:15378"/>
        <dbReference type="ChEBI" id="CHEBI:58405"/>
        <dbReference type="ChEBI" id="CHEBI:60033"/>
        <dbReference type="ChEBI" id="CHEBI:78435"/>
        <dbReference type="EC" id="2.4.99.28"/>
    </reaction>
</comment>
<feature type="domain" description="Penicillin-binding protein transpeptidase" evidence="28">
    <location>
        <begin position="431"/>
        <end position="701"/>
    </location>
</feature>
<keyword evidence="13" id="KW-0808">Transferase</keyword>
<dbReference type="InterPro" id="IPR050396">
    <property type="entry name" value="Glycosyltr_51/Transpeptidase"/>
</dbReference>
<proteinExistence type="inferred from homology"/>
<dbReference type="InterPro" id="IPR031376">
    <property type="entry name" value="PCB_OB"/>
</dbReference>
<keyword evidence="15" id="KW-0378">Hydrolase</keyword>
<dbReference type="Gene3D" id="1.10.3810.10">
    <property type="entry name" value="Biosynthetic peptidoglycan transglycosylase-like"/>
    <property type="match status" value="1"/>
</dbReference>
<evidence type="ECO:0000259" key="29">
    <source>
        <dbReference type="Pfam" id="PF00912"/>
    </source>
</evidence>
<feature type="domain" description="Penicillin-binding protein OB-like" evidence="30">
    <location>
        <begin position="317"/>
        <end position="428"/>
    </location>
</feature>
<evidence type="ECO:0000256" key="13">
    <source>
        <dbReference type="ARBA" id="ARBA00022679"/>
    </source>
</evidence>
<comment type="similarity">
    <text evidence="5">In the N-terminal section; belongs to the glycosyltransferase 51 family.</text>
</comment>
<dbReference type="InterPro" id="IPR023346">
    <property type="entry name" value="Lysozyme-like_dom_sf"/>
</dbReference>
<dbReference type="Pfam" id="PF17092">
    <property type="entry name" value="PCB_OB"/>
    <property type="match status" value="1"/>
</dbReference>
<keyword evidence="32" id="KW-1185">Reference proteome</keyword>
<dbReference type="PANTHER" id="PTHR32282">
    <property type="entry name" value="BINDING PROTEIN TRANSPEPTIDASE, PUTATIVE-RELATED"/>
    <property type="match status" value="1"/>
</dbReference>
<evidence type="ECO:0000256" key="11">
    <source>
        <dbReference type="ARBA" id="ARBA00022670"/>
    </source>
</evidence>
<evidence type="ECO:0000256" key="27">
    <source>
        <dbReference type="SAM" id="Phobius"/>
    </source>
</evidence>
<dbReference type="Proteomes" id="UP001382455">
    <property type="component" value="Unassembled WGS sequence"/>
</dbReference>
<evidence type="ECO:0000259" key="30">
    <source>
        <dbReference type="Pfam" id="PF17092"/>
    </source>
</evidence>
<evidence type="ECO:0000256" key="24">
    <source>
        <dbReference type="ARBA" id="ARBA00034000"/>
    </source>
</evidence>
<keyword evidence="10" id="KW-0121">Carboxypeptidase</keyword>
<evidence type="ECO:0000313" key="32">
    <source>
        <dbReference type="Proteomes" id="UP001382455"/>
    </source>
</evidence>
<keyword evidence="23" id="KW-0961">Cell wall biogenesis/degradation</keyword>
<dbReference type="Pfam" id="PF00905">
    <property type="entry name" value="Transpeptidase"/>
    <property type="match status" value="1"/>
</dbReference>
<evidence type="ECO:0000256" key="19">
    <source>
        <dbReference type="ARBA" id="ARBA00022989"/>
    </source>
</evidence>
<comment type="similarity">
    <text evidence="4">In the C-terminal section; belongs to the transpeptidase family.</text>
</comment>
<evidence type="ECO:0000256" key="16">
    <source>
        <dbReference type="ARBA" id="ARBA00022960"/>
    </source>
</evidence>
<gene>
    <name evidence="31" type="ORF">WAE96_12390</name>
</gene>
<evidence type="ECO:0000256" key="26">
    <source>
        <dbReference type="ARBA" id="ARBA00049902"/>
    </source>
</evidence>
<evidence type="ECO:0000256" key="6">
    <source>
        <dbReference type="ARBA" id="ARBA00012448"/>
    </source>
</evidence>
<dbReference type="InterPro" id="IPR036950">
    <property type="entry name" value="PBP_transglycosylase"/>
</dbReference>
<dbReference type="SUPFAM" id="SSF56601">
    <property type="entry name" value="beta-lactamase/transpeptidase-like"/>
    <property type="match status" value="1"/>
</dbReference>
<sequence length="818" mass="91183">MAFIKNFLRFIIICTILGTFAVVILYFYVKPELPSVAVLKDVQLQTPMQVFTKDGQLINQFGEKKRIPVTIDQIPQDFLNAILATEDNRFYDHPGIDPIGIVRSAIVLITTGEKKQGASTITMQTARNFFLTREKAYMRKIKEIFIALHIESLMTKDEILALYLNKIELGHRAFGVGAAAQVYYGKDLEQLNLPQLAMIAGLPKAPSSLNPISNPTRAKHRRNVVLSRMLVEGYISQAQFDDASKAPITAKKHGAEIEFSSPYISEMIRADMVARFGLDGAYNNGYKVYATITAKNQAAAQKALMDNIHNYDHRHGFRGVNIYLWNSETDTAWQRNEILSYLESVNEIGYLKAAVVEQIDEQNAYAVLKNGNSITIPWDGLKWARPYISHSRQGKPPETTSDILYPGAFVWLQQNQDGQYKLSQMPDVSSAIVSINPQTGAIESLVGGYSFELSQYNRATQAKRQVGSNIKPFLYSAAIEHGYSLGSIINDAPINSWNSAQRIAWRPENSPPNYDGPIRMRRALAQSKNVVAVRLLRGIGARETVDHLLKFGFSPEDIKPHEALSLGAASLTPLEVARGMATFANGGHLIEPYFIDRIEDAEGNIVYKSQPLVVCNQCSAEEVRDSFHYAPRVISEQNAFLIADAMNTAIYGEPGWVGTGWRAKDLKRNDLSGKTGTTNDIVDTWFSGFNSQVITTVWVGFDDAGKRLGRVSYNNNLSRNQFAGGESGARTAQPAWLDYMREALRGMPSAPIEQPEGLVSVRIDRKSGLLTKKTDNSSRFEYFIKGTAPTQYTQQEVPNLFDPYTTTTDSGKTTEELF</sequence>
<evidence type="ECO:0000256" key="21">
    <source>
        <dbReference type="ARBA" id="ARBA00023251"/>
    </source>
</evidence>
<keyword evidence="8" id="KW-1003">Cell membrane</keyword>
<dbReference type="InterPro" id="IPR001460">
    <property type="entry name" value="PCN-bd_Tpept"/>
</dbReference>
<evidence type="ECO:0000256" key="12">
    <source>
        <dbReference type="ARBA" id="ARBA00022676"/>
    </source>
</evidence>
<keyword evidence="16" id="KW-0133">Cell shape</keyword>
<evidence type="ECO:0000256" key="1">
    <source>
        <dbReference type="ARBA" id="ARBA00002624"/>
    </source>
</evidence>
<dbReference type="Gene3D" id="3.40.710.10">
    <property type="entry name" value="DD-peptidase/beta-lactamase superfamily"/>
    <property type="match status" value="2"/>
</dbReference>
<dbReference type="EMBL" id="JBAWKS010000001">
    <property type="protein sequence ID" value="MEI4550465.1"/>
    <property type="molecule type" value="Genomic_DNA"/>
</dbReference>
<dbReference type="SUPFAM" id="SSF53955">
    <property type="entry name" value="Lysozyme-like"/>
    <property type="match status" value="1"/>
</dbReference>
<dbReference type="InterPro" id="IPR012338">
    <property type="entry name" value="Beta-lactam/transpept-like"/>
</dbReference>
<comment type="catalytic activity">
    <reaction evidence="24">
        <text>Preferential cleavage: (Ac)2-L-Lys-D-Ala-|-D-Ala. Also transpeptidation of peptidyl-alanyl moieties that are N-acyl substituents of D-alanine.</text>
        <dbReference type="EC" id="3.4.16.4"/>
    </reaction>
</comment>
<evidence type="ECO:0000313" key="31">
    <source>
        <dbReference type="EMBL" id="MEI4550465.1"/>
    </source>
</evidence>
<evidence type="ECO:0000256" key="8">
    <source>
        <dbReference type="ARBA" id="ARBA00022475"/>
    </source>
</evidence>
<evidence type="ECO:0000259" key="28">
    <source>
        <dbReference type="Pfam" id="PF00905"/>
    </source>
</evidence>
<evidence type="ECO:0000256" key="10">
    <source>
        <dbReference type="ARBA" id="ARBA00022645"/>
    </source>
</evidence>
<comment type="subcellular location">
    <subcellularLocation>
        <location evidence="2">Cell inner membrane</location>
        <topology evidence="2">Single-pass type II membrane protein</topology>
    </subcellularLocation>
</comment>
<comment type="function">
    <text evidence="1">Cell wall formation. Synthesis of cross-linked peptidoglycan from the lipid intermediates. The enzyme has a penicillin-insensitive transglycosylase N-terminal domain (formation of linear glycan strands) and a penicillin-sensitive transpeptidase C-terminal domain (cross-linking of the peptide subunits).</text>
</comment>
<evidence type="ECO:0000256" key="4">
    <source>
        <dbReference type="ARBA" id="ARBA00007090"/>
    </source>
</evidence>
<protein>
    <recommendedName>
        <fullName evidence="7">Penicillin-binding protein 1A</fullName>
        <ecNumber evidence="25">2.4.99.28</ecNumber>
        <ecNumber evidence="6">3.4.16.4</ecNumber>
    </recommendedName>
</protein>
<dbReference type="InterPro" id="IPR001264">
    <property type="entry name" value="Glyco_trans_51"/>
</dbReference>
<evidence type="ECO:0000256" key="17">
    <source>
        <dbReference type="ARBA" id="ARBA00022968"/>
    </source>
</evidence>
<feature type="transmembrane region" description="Helical" evidence="27">
    <location>
        <begin position="7"/>
        <end position="29"/>
    </location>
</feature>
<keyword evidence="20 27" id="KW-0472">Membrane</keyword>
<organism evidence="31 32">
    <name type="scientific">Pseudoalteromonas spongiae</name>
    <dbReference type="NCBI Taxonomy" id="298657"/>
    <lineage>
        <taxon>Bacteria</taxon>
        <taxon>Pseudomonadati</taxon>
        <taxon>Pseudomonadota</taxon>
        <taxon>Gammaproteobacteria</taxon>
        <taxon>Alteromonadales</taxon>
        <taxon>Pseudoalteromonadaceae</taxon>
        <taxon>Pseudoalteromonas</taxon>
    </lineage>
</organism>
<keyword evidence="19 27" id="KW-1133">Transmembrane helix</keyword>
<keyword evidence="18" id="KW-0573">Peptidoglycan synthesis</keyword>
<dbReference type="EC" id="3.4.16.4" evidence="6"/>
<dbReference type="RefSeq" id="WP_336435645.1">
    <property type="nucleotide sequence ID" value="NZ_JBAWKS010000001.1"/>
</dbReference>
<evidence type="ECO:0000256" key="5">
    <source>
        <dbReference type="ARBA" id="ARBA00007739"/>
    </source>
</evidence>
<keyword evidence="11" id="KW-0645">Protease</keyword>
<evidence type="ECO:0000256" key="7">
    <source>
        <dbReference type="ARBA" id="ARBA00018638"/>
    </source>
</evidence>
<evidence type="ECO:0000256" key="22">
    <source>
        <dbReference type="ARBA" id="ARBA00023268"/>
    </source>
</evidence>
<reference evidence="31 32" key="1">
    <citation type="submission" date="2023-12" db="EMBL/GenBank/DDBJ databases">
        <title>Friends and Foes: Symbiotic and Algicidal bacterial influence on Karenia brevis blooms.</title>
        <authorList>
            <person name="Fei C."/>
            <person name="Mohamed A.R."/>
            <person name="Booker A."/>
            <person name="Arshad M."/>
            <person name="Klass S."/>
            <person name="Ahn S."/>
            <person name="Gilbert P.M."/>
            <person name="Heil C.A."/>
            <person name="Martinez J.M."/>
            <person name="Amin S.A."/>
        </authorList>
    </citation>
    <scope>NUCLEOTIDE SEQUENCE [LARGE SCALE GENOMIC DNA]</scope>
    <source>
        <strain evidence="31 32">CE15</strain>
    </source>
</reference>
<evidence type="ECO:0000256" key="3">
    <source>
        <dbReference type="ARBA" id="ARBA00004752"/>
    </source>
</evidence>
<evidence type="ECO:0000256" key="2">
    <source>
        <dbReference type="ARBA" id="ARBA00004249"/>
    </source>
</evidence>
<evidence type="ECO:0000256" key="9">
    <source>
        <dbReference type="ARBA" id="ARBA00022519"/>
    </source>
</evidence>
<name>A0ABU8EUI7_9GAMM</name>
<evidence type="ECO:0000256" key="23">
    <source>
        <dbReference type="ARBA" id="ARBA00023316"/>
    </source>
</evidence>
<keyword evidence="9" id="KW-0997">Cell inner membrane</keyword>
<keyword evidence="22" id="KW-0511">Multifunctional enzyme</keyword>
<comment type="pathway">
    <text evidence="3">Cell wall biogenesis; peptidoglycan biosynthesis.</text>
</comment>
<evidence type="ECO:0000256" key="20">
    <source>
        <dbReference type="ARBA" id="ARBA00023136"/>
    </source>
</evidence>
<accession>A0ABU8EUI7</accession>
<evidence type="ECO:0000256" key="18">
    <source>
        <dbReference type="ARBA" id="ARBA00022984"/>
    </source>
</evidence>
<evidence type="ECO:0000256" key="14">
    <source>
        <dbReference type="ARBA" id="ARBA00022692"/>
    </source>
</evidence>
<keyword evidence="12" id="KW-0328">Glycosyltransferase</keyword>
<keyword evidence="21" id="KW-0046">Antibiotic resistance</keyword>